<feature type="region of interest" description="Disordered" evidence="1">
    <location>
        <begin position="57"/>
        <end position="78"/>
    </location>
</feature>
<dbReference type="Proteomes" id="UP000316598">
    <property type="component" value="Unassembled WGS sequence"/>
</dbReference>
<evidence type="ECO:0000313" key="2">
    <source>
        <dbReference type="EMBL" id="TWT53516.1"/>
    </source>
</evidence>
<keyword evidence="3" id="KW-1185">Reference proteome</keyword>
<dbReference type="AlphaFoldDB" id="A0A5C5WRS5"/>
<proteinExistence type="predicted"/>
<evidence type="ECO:0000256" key="1">
    <source>
        <dbReference type="SAM" id="MobiDB-lite"/>
    </source>
</evidence>
<gene>
    <name evidence="2" type="ORF">Pla22_11450</name>
</gene>
<reference evidence="2 3" key="1">
    <citation type="submission" date="2019-02" db="EMBL/GenBank/DDBJ databases">
        <title>Deep-cultivation of Planctomycetes and their phenomic and genomic characterization uncovers novel biology.</title>
        <authorList>
            <person name="Wiegand S."/>
            <person name="Jogler M."/>
            <person name="Boedeker C."/>
            <person name="Pinto D."/>
            <person name="Vollmers J."/>
            <person name="Rivas-Marin E."/>
            <person name="Kohn T."/>
            <person name="Peeters S.H."/>
            <person name="Heuer A."/>
            <person name="Rast P."/>
            <person name="Oberbeckmann S."/>
            <person name="Bunk B."/>
            <person name="Jeske O."/>
            <person name="Meyerdierks A."/>
            <person name="Storesund J.E."/>
            <person name="Kallscheuer N."/>
            <person name="Luecker S."/>
            <person name="Lage O.M."/>
            <person name="Pohl T."/>
            <person name="Merkel B.J."/>
            <person name="Hornburger P."/>
            <person name="Mueller R.-W."/>
            <person name="Bruemmer F."/>
            <person name="Labrenz M."/>
            <person name="Spormann A.M."/>
            <person name="Op Den Camp H."/>
            <person name="Overmann J."/>
            <person name="Amann R."/>
            <person name="Jetten M.S.M."/>
            <person name="Mascher T."/>
            <person name="Medema M.H."/>
            <person name="Devos D.P."/>
            <person name="Kaster A.-K."/>
            <person name="Ovreas L."/>
            <person name="Rohde M."/>
            <person name="Galperin M.Y."/>
            <person name="Jogler C."/>
        </authorList>
    </citation>
    <scope>NUCLEOTIDE SEQUENCE [LARGE SCALE GENOMIC DNA]</scope>
    <source>
        <strain evidence="2 3">Pla22</strain>
    </source>
</reference>
<name>A0A5C5WRS5_9BACT</name>
<organism evidence="2 3">
    <name type="scientific">Rubripirellula amarantea</name>
    <dbReference type="NCBI Taxonomy" id="2527999"/>
    <lineage>
        <taxon>Bacteria</taxon>
        <taxon>Pseudomonadati</taxon>
        <taxon>Planctomycetota</taxon>
        <taxon>Planctomycetia</taxon>
        <taxon>Pirellulales</taxon>
        <taxon>Pirellulaceae</taxon>
        <taxon>Rubripirellula</taxon>
    </lineage>
</organism>
<protein>
    <submittedName>
        <fullName evidence="2">Uncharacterized protein</fullName>
    </submittedName>
</protein>
<comment type="caution">
    <text evidence="2">The sequence shown here is derived from an EMBL/GenBank/DDBJ whole genome shotgun (WGS) entry which is preliminary data.</text>
</comment>
<evidence type="ECO:0000313" key="3">
    <source>
        <dbReference type="Proteomes" id="UP000316598"/>
    </source>
</evidence>
<feature type="compositionally biased region" description="Basic and acidic residues" evidence="1">
    <location>
        <begin position="62"/>
        <end position="71"/>
    </location>
</feature>
<accession>A0A5C5WRS5</accession>
<dbReference type="EMBL" id="SJPI01000001">
    <property type="protein sequence ID" value="TWT53516.1"/>
    <property type="molecule type" value="Genomic_DNA"/>
</dbReference>
<sequence>MLNSCSSMLYSVGTWAPQICHGLSIRQVDGSSFPGSQNSAMIIGVVEPLTGDIHRYTTTLSGDDRSGEAKQKGVYKRC</sequence>